<dbReference type="AlphaFoldDB" id="A0AAU9D814"/>
<dbReference type="Pfam" id="PF08241">
    <property type="entry name" value="Methyltransf_11"/>
    <property type="match status" value="1"/>
</dbReference>
<sequence length="199" mass="23022">MIKLTNENYNDFIDLPFDSIRNKILDIIKEKKAKKIVDLCCGAGEQLTLLKENGYDNIIGIDISDHMLEIANLGEDKPICKKGDATNTDFKDNSFDVAIISFALHDKSLNSQKTLLKEAKRIVKKNMYIIIVDYNFDKKTERLGEVGVELIEQAPNEHYENYKKYIKKGGLDSLVKGKFIKIEEYYFYFNAVRCRVYKN</sequence>
<dbReference type="PANTHER" id="PTHR43591:SF110">
    <property type="entry name" value="RHODANESE DOMAIN-CONTAINING PROTEIN"/>
    <property type="match status" value="1"/>
</dbReference>
<dbReference type="Gene3D" id="3.40.50.150">
    <property type="entry name" value="Vaccinia Virus protein VP39"/>
    <property type="match status" value="1"/>
</dbReference>
<feature type="domain" description="Methyltransferase type 11" evidence="1">
    <location>
        <begin position="37"/>
        <end position="131"/>
    </location>
</feature>
<proteinExistence type="predicted"/>
<gene>
    <name evidence="2" type="ORF">HLVA_02850</name>
</gene>
<dbReference type="GO" id="GO:0008757">
    <property type="term" value="F:S-adenosylmethionine-dependent methyltransferase activity"/>
    <property type="evidence" value="ECO:0007669"/>
    <property type="project" value="InterPro"/>
</dbReference>
<organism evidence="2 3">
    <name type="scientific">Haliovirga abyssi</name>
    <dbReference type="NCBI Taxonomy" id="2996794"/>
    <lineage>
        <taxon>Bacteria</taxon>
        <taxon>Fusobacteriati</taxon>
        <taxon>Fusobacteriota</taxon>
        <taxon>Fusobacteriia</taxon>
        <taxon>Fusobacteriales</taxon>
        <taxon>Haliovirgaceae</taxon>
        <taxon>Haliovirga</taxon>
    </lineage>
</organism>
<dbReference type="CDD" id="cd02440">
    <property type="entry name" value="AdoMet_MTases"/>
    <property type="match status" value="1"/>
</dbReference>
<dbReference type="GO" id="GO:0032259">
    <property type="term" value="P:methylation"/>
    <property type="evidence" value="ECO:0007669"/>
    <property type="project" value="UniProtKB-KW"/>
</dbReference>
<keyword evidence="3" id="KW-1185">Reference proteome</keyword>
<dbReference type="KEGG" id="haby:HLVA_02850"/>
<dbReference type="EMBL" id="AP027059">
    <property type="protein sequence ID" value="BDU49716.1"/>
    <property type="molecule type" value="Genomic_DNA"/>
</dbReference>
<dbReference type="PANTHER" id="PTHR43591">
    <property type="entry name" value="METHYLTRANSFERASE"/>
    <property type="match status" value="1"/>
</dbReference>
<keyword evidence="2" id="KW-0489">Methyltransferase</keyword>
<dbReference type="RefSeq" id="WP_307904662.1">
    <property type="nucleotide sequence ID" value="NZ_AP027059.1"/>
</dbReference>
<dbReference type="InterPro" id="IPR013216">
    <property type="entry name" value="Methyltransf_11"/>
</dbReference>
<dbReference type="Proteomes" id="UP001321582">
    <property type="component" value="Chromosome"/>
</dbReference>
<keyword evidence="2" id="KW-0808">Transferase</keyword>
<dbReference type="InterPro" id="IPR029063">
    <property type="entry name" value="SAM-dependent_MTases_sf"/>
</dbReference>
<protein>
    <submittedName>
        <fullName evidence="2">Methyltransferase type 11</fullName>
    </submittedName>
</protein>
<evidence type="ECO:0000313" key="2">
    <source>
        <dbReference type="EMBL" id="BDU49716.1"/>
    </source>
</evidence>
<reference evidence="2 3" key="1">
    <citation type="submission" date="2022-11" db="EMBL/GenBank/DDBJ databases">
        <title>Haliovirga abyssi gen. nov., sp. nov., a mesophilic fermentative bacterium isolated from the Iheya North hydrothermal field and the proposal of Haliovirgaceae fam. nov.</title>
        <authorList>
            <person name="Miyazaki U."/>
            <person name="Tame A."/>
            <person name="Miyazaki J."/>
            <person name="Takai K."/>
            <person name="Sawayama S."/>
            <person name="Kitajima M."/>
            <person name="Okamoto A."/>
            <person name="Nakagawa S."/>
        </authorList>
    </citation>
    <scope>NUCLEOTIDE SEQUENCE [LARGE SCALE GENOMIC DNA]</scope>
    <source>
        <strain evidence="2 3">IC12</strain>
    </source>
</reference>
<evidence type="ECO:0000259" key="1">
    <source>
        <dbReference type="Pfam" id="PF08241"/>
    </source>
</evidence>
<name>A0AAU9D814_9FUSO</name>
<dbReference type="SUPFAM" id="SSF53335">
    <property type="entry name" value="S-adenosyl-L-methionine-dependent methyltransferases"/>
    <property type="match status" value="1"/>
</dbReference>
<accession>A0AAU9D814</accession>
<evidence type="ECO:0000313" key="3">
    <source>
        <dbReference type="Proteomes" id="UP001321582"/>
    </source>
</evidence>